<evidence type="ECO:0000256" key="4">
    <source>
        <dbReference type="ARBA" id="ARBA00022679"/>
    </source>
</evidence>
<feature type="compositionally biased region" description="Low complexity" evidence="15">
    <location>
        <begin position="1065"/>
        <end position="1084"/>
    </location>
</feature>
<dbReference type="CDD" id="cd02537">
    <property type="entry name" value="GT8_Glycogenin"/>
    <property type="match status" value="1"/>
</dbReference>
<dbReference type="GO" id="GO:0046872">
    <property type="term" value="F:metal ion binding"/>
    <property type="evidence" value="ECO:0007669"/>
    <property type="project" value="UniProtKB-KW"/>
</dbReference>
<evidence type="ECO:0000256" key="5">
    <source>
        <dbReference type="ARBA" id="ARBA00022723"/>
    </source>
</evidence>
<gene>
    <name evidence="16" type="ORF">EMPS_03052</name>
</gene>
<feature type="compositionally biased region" description="Acidic residues" evidence="15">
    <location>
        <begin position="1429"/>
        <end position="1447"/>
    </location>
</feature>
<evidence type="ECO:0000256" key="12">
    <source>
        <dbReference type="ARBA" id="ARBA00052293"/>
    </source>
</evidence>
<evidence type="ECO:0000256" key="10">
    <source>
        <dbReference type="ARBA" id="ARBA00038934"/>
    </source>
</evidence>
<dbReference type="EC" id="2.4.1.186" evidence="10"/>
<evidence type="ECO:0000256" key="2">
    <source>
        <dbReference type="ARBA" id="ARBA00004496"/>
    </source>
</evidence>
<feature type="coiled-coil region" evidence="14">
    <location>
        <begin position="719"/>
        <end position="766"/>
    </location>
</feature>
<evidence type="ECO:0000256" key="14">
    <source>
        <dbReference type="SAM" id="Coils"/>
    </source>
</evidence>
<feature type="region of interest" description="Disordered" evidence="15">
    <location>
        <begin position="997"/>
        <end position="1132"/>
    </location>
</feature>
<dbReference type="PANTHER" id="PTHR11183">
    <property type="entry name" value="GLYCOGENIN SUBFAMILY MEMBER"/>
    <property type="match status" value="1"/>
</dbReference>
<sequence>MEAFITLLTNNSYASGALVLGHSLRASQTTKQLAILITAQVSRPIRDKLANVYDAVIEIGEIDSHSKANLELLGRPELGITLTKIHVFNQTQYSKVIFLDADTLVLRNIDELFDTAANGAIDDKDRNKRFAAAPDAGWPDCFNSGVFVCRPTFEDYQGLIDMANQEGTFDGGDQGLLNSYFGGWSRGEASNRLPFVYNTTPTAVYSYAPAFQQNRDRLAVVHFIGAFKPWQWLRFADGTVFPRNTSSTDSIELVQQWWNVYDKYVGGKPSDIHEVTHGYDLPPTSQWDRVGLDGQPAEPEQEKKPHYDGWFQAYDHQNQQQQPQPQPSGLDGDHGAISHWQPPIPPRLAERMEWHQHHHHHHDGQGQHHDRHGHPQGHHDHYQHHVHHVHGHHDHHNTQHQEHHHHHNNHQEHQENHEYHEHHHHHHHEHKEEQHHHEDPHFVHNPHHLTDYHYQPPPPPVKIPELPEPGSHRYEPDCTENSTDERQTHHHLNGSHSSIDREINPHHLTDYRYRLPVAIDSPDVAASVAVFSAIIPEPVGLPDMYYPNAWDLPEDPRMAHPKMEPEPLQIENTTNADNTPVPSGKGRPVFPWESSGPNTPKGGLRTPTRTYYNFAAHAEERSRQKELEAARRLESEESALEEIRLQEFARYEEDRRREEEHEKATGSQAFENFRLVNAWDVDRGVQMSMLQKTEKRRPRSRKSSALGIRKGYGLEDMLAYEAKARQEQYEAELIQKQREEEERWQKEQEEARIKEEEMRLEQIRLTKLAKLREEQKLQQQQGSSQYVFRNAWDPPNMALHKKKLRIEDEEVILALPLRHDRRSASGTTTPGGAGTTWDGYVRTTTATHSGTAGPGVAIATASPSHSAQVRKEDAKTEEISRHIGQREVGSGQLSTSAAMAGGAAIAGGAVMAGGAAILAAAGSADSTTTKVETREGISTSASGASRTISESSSTALTGGASSSSTVTKITSPGSHRFVRTTTTTTITRRQFVNGEMVSSKTTASSTGGEKMFEIPAGPRSGSYFQGEGRRTVTVSSSQEASRLTASTGSTTTSSSTALQAKTGHSSQSKSSSSVKGSSSTGVSQEITRVHTPPGVHHVGLRTIATTETRTLSKSHGQTTTAESTASEMTTSGKIYDTETIQEPRRLAGLALQIDTTSPIQERSISEDIMIDAAERQRRLNLREQKSSAAAVAEAKEVLSRYPQATSRYTTATSSSAQGTTSSRSGSEGRLYALDPNMPRESLPISSSTASATVNKGKGLKVLAVRTDAYSDEEEQVLQEEDLEELEYFGERHTRAALPLGSPYMPSTPLVPTSNRYSASVSGFSSRAGSRPTTPGPSTPSRFGPGTPKSGTFTPKRFGGSKQQEHPFHQMPPPTEHRQTGQADTGFSNYRIEWNWKELLGKKPRHWNAEEGEEYYDPYNALSTHGSLIDSDEDDSHMIESSDEDSEDEAHRISHIRTASEGSTSASAQGRPTGFSVGEDSELARESGFVIRGGKIARRRSSMVLDRREL</sequence>
<keyword evidence="17" id="KW-1185">Reference proteome</keyword>
<evidence type="ECO:0000256" key="9">
    <source>
        <dbReference type="ARBA" id="ARBA00038162"/>
    </source>
</evidence>
<feature type="region of interest" description="Disordered" evidence="15">
    <location>
        <begin position="1426"/>
        <end position="1481"/>
    </location>
</feature>
<evidence type="ECO:0000256" key="8">
    <source>
        <dbReference type="ARBA" id="ARBA00023211"/>
    </source>
</evidence>
<protein>
    <recommendedName>
        <fullName evidence="10">glycogenin glucosyltransferase</fullName>
        <ecNumber evidence="10">2.4.1.186</ecNumber>
    </recommendedName>
</protein>
<feature type="compositionally biased region" description="Basic and acidic residues" evidence="15">
    <location>
        <begin position="430"/>
        <end position="442"/>
    </location>
</feature>
<feature type="compositionally biased region" description="Polar residues" evidence="15">
    <location>
        <begin position="1309"/>
        <end position="1327"/>
    </location>
</feature>
<feature type="region of interest" description="Disordered" evidence="15">
    <location>
        <begin position="571"/>
        <end position="607"/>
    </location>
</feature>
<evidence type="ECO:0000313" key="16">
    <source>
        <dbReference type="EMBL" id="GJJ70702.1"/>
    </source>
</evidence>
<feature type="compositionally biased region" description="Low complexity" evidence="15">
    <location>
        <begin position="1338"/>
        <end position="1347"/>
    </location>
</feature>
<keyword evidence="4" id="KW-0808">Transferase</keyword>
<dbReference type="GO" id="GO:0008466">
    <property type="term" value="F:glycogenin glucosyltransferase activity"/>
    <property type="evidence" value="ECO:0007669"/>
    <property type="project" value="UniProtKB-EC"/>
</dbReference>
<evidence type="ECO:0000256" key="11">
    <source>
        <dbReference type="ARBA" id="ARBA00050886"/>
    </source>
</evidence>
<feature type="compositionally biased region" description="Low complexity" evidence="15">
    <location>
        <begin position="949"/>
        <end position="967"/>
    </location>
</feature>
<dbReference type="FunFam" id="3.90.550.10:FF:000092">
    <property type="entry name" value="Glycogenin 2"/>
    <property type="match status" value="1"/>
</dbReference>
<keyword evidence="14" id="KW-0175">Coiled coil</keyword>
<feature type="region of interest" description="Disordered" evidence="15">
    <location>
        <begin position="930"/>
        <end position="972"/>
    </location>
</feature>
<comment type="function">
    <text evidence="13">Self-glucosylating initiator of glycogen synthesis. It catalyzes the formation of a short alpha (1,4)-glucosyl chain covalently attached via a glucose 1-O-tyrosyl linkage to internal tyrosine residues and these chains act as primers for the elongation reaction catalyzed by glycogen synthase.</text>
</comment>
<evidence type="ECO:0000256" key="15">
    <source>
        <dbReference type="SAM" id="MobiDB-lite"/>
    </source>
</evidence>
<feature type="compositionally biased region" description="Polar residues" evidence="15">
    <location>
        <begin position="930"/>
        <end position="948"/>
    </location>
</feature>
<evidence type="ECO:0000313" key="17">
    <source>
        <dbReference type="Proteomes" id="UP000827284"/>
    </source>
</evidence>
<dbReference type="GO" id="GO:0005737">
    <property type="term" value="C:cytoplasm"/>
    <property type="evidence" value="ECO:0007669"/>
    <property type="project" value="UniProtKB-SubCell"/>
</dbReference>
<feature type="region of interest" description="Disordered" evidence="15">
    <location>
        <begin position="1206"/>
        <end position="1249"/>
    </location>
</feature>
<dbReference type="InterPro" id="IPR002495">
    <property type="entry name" value="Glyco_trans_8"/>
</dbReference>
<keyword evidence="6" id="KW-0320">Glycogen biosynthesis</keyword>
<dbReference type="GO" id="GO:0005978">
    <property type="term" value="P:glycogen biosynthetic process"/>
    <property type="evidence" value="ECO:0007669"/>
    <property type="project" value="UniProtKB-KW"/>
</dbReference>
<feature type="compositionally biased region" description="Polar residues" evidence="15">
    <location>
        <begin position="1103"/>
        <end position="1117"/>
    </location>
</feature>
<keyword evidence="7" id="KW-0325">Glycoprotein</keyword>
<comment type="catalytic activity">
    <reaction evidence="12">
        <text>L-tyrosyl-[glycogenin] + UDP-alpha-D-glucose = alpha-D-glucosyl-L-tyrosyl-[glycogenin] + UDP + H(+)</text>
        <dbReference type="Rhea" id="RHEA:23360"/>
        <dbReference type="Rhea" id="RHEA-COMP:14604"/>
        <dbReference type="Rhea" id="RHEA-COMP:14605"/>
        <dbReference type="ChEBI" id="CHEBI:15378"/>
        <dbReference type="ChEBI" id="CHEBI:46858"/>
        <dbReference type="ChEBI" id="CHEBI:58223"/>
        <dbReference type="ChEBI" id="CHEBI:58885"/>
        <dbReference type="ChEBI" id="CHEBI:140573"/>
        <dbReference type="EC" id="2.4.1.186"/>
    </reaction>
</comment>
<dbReference type="Gene3D" id="3.90.550.10">
    <property type="entry name" value="Spore Coat Polysaccharide Biosynthesis Protein SpsA, Chain A"/>
    <property type="match status" value="1"/>
</dbReference>
<dbReference type="SUPFAM" id="SSF53448">
    <property type="entry name" value="Nucleotide-diphospho-sugar transferases"/>
    <property type="match status" value="1"/>
</dbReference>
<dbReference type="EMBL" id="BQFW01000004">
    <property type="protein sequence ID" value="GJJ70702.1"/>
    <property type="molecule type" value="Genomic_DNA"/>
</dbReference>
<feature type="compositionally biased region" description="Polar residues" evidence="15">
    <location>
        <begin position="571"/>
        <end position="581"/>
    </location>
</feature>
<comment type="cofactor">
    <cofactor evidence="1">
        <name>Mn(2+)</name>
        <dbReference type="ChEBI" id="CHEBI:29035"/>
    </cofactor>
</comment>
<feature type="compositionally biased region" description="Low complexity" evidence="15">
    <location>
        <begin position="1206"/>
        <end position="1229"/>
    </location>
</feature>
<evidence type="ECO:0000256" key="6">
    <source>
        <dbReference type="ARBA" id="ARBA00023056"/>
    </source>
</evidence>
<comment type="caution">
    <text evidence="16">The sequence shown here is derived from an EMBL/GenBank/DDBJ whole genome shotgun (WGS) entry which is preliminary data.</text>
</comment>
<evidence type="ECO:0000256" key="13">
    <source>
        <dbReference type="ARBA" id="ARBA00057883"/>
    </source>
</evidence>
<feature type="compositionally biased region" description="Polar residues" evidence="15">
    <location>
        <begin position="1459"/>
        <end position="1469"/>
    </location>
</feature>
<dbReference type="Pfam" id="PF01501">
    <property type="entry name" value="Glyco_transf_8"/>
    <property type="match status" value="1"/>
</dbReference>
<comment type="subcellular location">
    <subcellularLocation>
        <location evidence="2">Cytoplasm</location>
    </subcellularLocation>
</comment>
<feature type="compositionally biased region" description="Basic residues" evidence="15">
    <location>
        <begin position="369"/>
        <end position="395"/>
    </location>
</feature>
<dbReference type="Proteomes" id="UP000827284">
    <property type="component" value="Unassembled WGS sequence"/>
</dbReference>
<feature type="compositionally biased region" description="Low complexity" evidence="15">
    <location>
        <begin position="1040"/>
        <end position="1057"/>
    </location>
</feature>
<feature type="compositionally biased region" description="Low complexity" evidence="15">
    <location>
        <begin position="1118"/>
        <end position="1131"/>
    </location>
</feature>
<accession>A0A9P3LU81</accession>
<feature type="region of interest" description="Disordered" evidence="15">
    <location>
        <begin position="317"/>
        <end position="503"/>
    </location>
</feature>
<dbReference type="InterPro" id="IPR029044">
    <property type="entry name" value="Nucleotide-diphossugar_trans"/>
</dbReference>
<keyword evidence="8" id="KW-0464">Manganese</keyword>
<feature type="region of interest" description="Disordered" evidence="15">
    <location>
        <begin position="1308"/>
        <end position="1383"/>
    </location>
</feature>
<name>A0A9P3LU81_9FUNG</name>
<evidence type="ECO:0000256" key="3">
    <source>
        <dbReference type="ARBA" id="ARBA00022490"/>
    </source>
</evidence>
<proteinExistence type="inferred from homology"/>
<evidence type="ECO:0000256" key="1">
    <source>
        <dbReference type="ARBA" id="ARBA00001936"/>
    </source>
</evidence>
<feature type="region of interest" description="Disordered" evidence="15">
    <location>
        <begin position="275"/>
        <end position="304"/>
    </location>
</feature>
<dbReference type="CDD" id="cd22249">
    <property type="entry name" value="UDM1_RNF168_RNF169-like"/>
    <property type="match status" value="1"/>
</dbReference>
<feature type="compositionally biased region" description="Polar residues" evidence="15">
    <location>
        <begin position="997"/>
        <end position="1007"/>
    </location>
</feature>
<organism evidence="16 17">
    <name type="scientific">Entomortierella parvispora</name>
    <dbReference type="NCBI Taxonomy" id="205924"/>
    <lineage>
        <taxon>Eukaryota</taxon>
        <taxon>Fungi</taxon>
        <taxon>Fungi incertae sedis</taxon>
        <taxon>Mucoromycota</taxon>
        <taxon>Mortierellomycotina</taxon>
        <taxon>Mortierellomycetes</taxon>
        <taxon>Mortierellales</taxon>
        <taxon>Mortierellaceae</taxon>
        <taxon>Entomortierella</taxon>
    </lineage>
</organism>
<dbReference type="InterPro" id="IPR050587">
    <property type="entry name" value="GNT1/Glycosyltrans_8"/>
</dbReference>
<keyword evidence="5" id="KW-0479">Metal-binding</keyword>
<comment type="catalytic activity">
    <reaction evidence="11">
        <text>[1,4-alpha-D-glucosyl](n)-L-tyrosyl-[glycogenin] + UDP-alpha-D-glucose = [1,4-alpha-D-glucosyl](n+1)-L-tyrosyl-[glycogenin] + UDP + H(+)</text>
        <dbReference type="Rhea" id="RHEA:56560"/>
        <dbReference type="Rhea" id="RHEA-COMP:14606"/>
        <dbReference type="Rhea" id="RHEA-COMP:14607"/>
        <dbReference type="ChEBI" id="CHEBI:15378"/>
        <dbReference type="ChEBI" id="CHEBI:58223"/>
        <dbReference type="ChEBI" id="CHEBI:58885"/>
        <dbReference type="ChEBI" id="CHEBI:140574"/>
        <dbReference type="EC" id="2.4.1.186"/>
    </reaction>
</comment>
<dbReference type="OrthoDB" id="2014201at2759"/>
<keyword evidence="3" id="KW-0963">Cytoplasm</keyword>
<reference evidence="16" key="2">
    <citation type="journal article" date="2022" name="Microbiol. Resour. Announc.">
        <title>Whole-Genome Sequence of Entomortierella parvispora E1425, a Mucoromycotan Fungus Associated with Burkholderiaceae-Related Endosymbiotic Bacteria.</title>
        <authorList>
            <person name="Herlambang A."/>
            <person name="Guo Y."/>
            <person name="Takashima Y."/>
            <person name="Narisawa K."/>
            <person name="Ohta H."/>
            <person name="Nishizawa T."/>
        </authorList>
    </citation>
    <scope>NUCLEOTIDE SEQUENCE</scope>
    <source>
        <strain evidence="16">E1425</strain>
    </source>
</reference>
<feature type="compositionally biased region" description="Basic and acidic residues" evidence="15">
    <location>
        <begin position="409"/>
        <end position="421"/>
    </location>
</feature>
<evidence type="ECO:0000256" key="7">
    <source>
        <dbReference type="ARBA" id="ARBA00023180"/>
    </source>
</evidence>
<reference evidence="16" key="1">
    <citation type="submission" date="2021-11" db="EMBL/GenBank/DDBJ databases">
        <authorList>
            <person name="Herlambang A."/>
            <person name="Guo Y."/>
            <person name="Takashima Y."/>
            <person name="Nishizawa T."/>
        </authorList>
    </citation>
    <scope>NUCLEOTIDE SEQUENCE</scope>
    <source>
        <strain evidence="16">E1425</strain>
    </source>
</reference>
<comment type="similarity">
    <text evidence="9">Belongs to the glycosyltransferase 8 family. Glycogenin subfamily.</text>
</comment>